<organism evidence="2">
    <name type="scientific">marine sediment metagenome</name>
    <dbReference type="NCBI Taxonomy" id="412755"/>
    <lineage>
        <taxon>unclassified sequences</taxon>
        <taxon>metagenomes</taxon>
        <taxon>ecological metagenomes</taxon>
    </lineage>
</organism>
<accession>X1MJN3</accession>
<comment type="caution">
    <text evidence="2">The sequence shown here is derived from an EMBL/GenBank/DDBJ whole genome shotgun (WGS) entry which is preliminary data.</text>
</comment>
<protein>
    <submittedName>
        <fullName evidence="2">Uncharacterized protein</fullName>
    </submittedName>
</protein>
<reference evidence="2" key="1">
    <citation type="journal article" date="2014" name="Front. Microbiol.">
        <title>High frequency of phylogenetically diverse reductive dehalogenase-homologous genes in deep subseafloor sedimentary metagenomes.</title>
        <authorList>
            <person name="Kawai M."/>
            <person name="Futagami T."/>
            <person name="Toyoda A."/>
            <person name="Takaki Y."/>
            <person name="Nishi S."/>
            <person name="Hori S."/>
            <person name="Arai W."/>
            <person name="Tsubouchi T."/>
            <person name="Morono Y."/>
            <person name="Uchiyama I."/>
            <person name="Ito T."/>
            <person name="Fujiyama A."/>
            <person name="Inagaki F."/>
            <person name="Takami H."/>
        </authorList>
    </citation>
    <scope>NUCLEOTIDE SEQUENCE</scope>
    <source>
        <strain evidence="2">Expedition CK06-06</strain>
    </source>
</reference>
<sequence>MKFFGIFAKWLFVLCLPVLLLTASIALAANSLWLYKYGFEKYNISQTTGLAQSELDKVATGLIRYFNSDEETISLTVMKDGESFELFNGREMAHLKDVKDLFWLDYWALLGTLIYTLSYAGISLFWRKDRRQLAGGLVGGSSLTLALQPYRAYCPSPGSITTLPRHISY</sequence>
<evidence type="ECO:0000256" key="1">
    <source>
        <dbReference type="SAM" id="Phobius"/>
    </source>
</evidence>
<gene>
    <name evidence="2" type="ORF">S06H3_21534</name>
</gene>
<keyword evidence="1" id="KW-1133">Transmembrane helix</keyword>
<proteinExistence type="predicted"/>
<dbReference type="EMBL" id="BARV01011329">
    <property type="protein sequence ID" value="GAI06574.1"/>
    <property type="molecule type" value="Genomic_DNA"/>
</dbReference>
<dbReference type="InterPro" id="IPR010178">
    <property type="entry name" value="Lit"/>
</dbReference>
<name>X1MJN3_9ZZZZ</name>
<keyword evidence="1" id="KW-0472">Membrane</keyword>
<dbReference type="AlphaFoldDB" id="X1MJN3"/>
<dbReference type="Pfam" id="PF07314">
    <property type="entry name" value="Lit"/>
    <property type="match status" value="1"/>
</dbReference>
<evidence type="ECO:0000313" key="2">
    <source>
        <dbReference type="EMBL" id="GAI06574.1"/>
    </source>
</evidence>
<feature type="transmembrane region" description="Helical" evidence="1">
    <location>
        <begin position="106"/>
        <end position="126"/>
    </location>
</feature>
<keyword evidence="1" id="KW-0812">Transmembrane</keyword>